<evidence type="ECO:0000313" key="2">
    <source>
        <dbReference type="EMBL" id="CAK9258589.1"/>
    </source>
</evidence>
<dbReference type="PANTHER" id="PTHR33294:SF5">
    <property type="entry name" value="AWPM-19-LIKE FAMILY PROTEIN"/>
    <property type="match status" value="1"/>
</dbReference>
<feature type="transmembrane region" description="Helical" evidence="1">
    <location>
        <begin position="83"/>
        <end position="103"/>
    </location>
</feature>
<keyword evidence="3" id="KW-1185">Reference proteome</keyword>
<protein>
    <submittedName>
        <fullName evidence="2">Uncharacterized protein</fullName>
    </submittedName>
</protein>
<keyword evidence="1" id="KW-1133">Transmembrane helix</keyword>
<feature type="transmembrane region" description="Helical" evidence="1">
    <location>
        <begin position="51"/>
        <end position="71"/>
    </location>
</feature>
<dbReference type="Proteomes" id="UP001497444">
    <property type="component" value="Chromosome 11"/>
</dbReference>
<name>A0ABP0VVR3_9BRYO</name>
<feature type="transmembrane region" description="Helical" evidence="1">
    <location>
        <begin position="12"/>
        <end position="31"/>
    </location>
</feature>
<evidence type="ECO:0000313" key="3">
    <source>
        <dbReference type="Proteomes" id="UP001497444"/>
    </source>
</evidence>
<dbReference type="EMBL" id="OZ020106">
    <property type="protein sequence ID" value="CAK9258589.1"/>
    <property type="molecule type" value="Genomic_DNA"/>
</dbReference>
<organism evidence="2 3">
    <name type="scientific">Sphagnum jensenii</name>
    <dbReference type="NCBI Taxonomy" id="128206"/>
    <lineage>
        <taxon>Eukaryota</taxon>
        <taxon>Viridiplantae</taxon>
        <taxon>Streptophyta</taxon>
        <taxon>Embryophyta</taxon>
        <taxon>Bryophyta</taxon>
        <taxon>Sphagnophytina</taxon>
        <taxon>Sphagnopsida</taxon>
        <taxon>Sphagnales</taxon>
        <taxon>Sphagnaceae</taxon>
        <taxon>Sphagnum</taxon>
    </lineage>
</organism>
<reference evidence="2" key="1">
    <citation type="submission" date="2024-02" db="EMBL/GenBank/DDBJ databases">
        <authorList>
            <consortium name="ELIXIR-Norway"/>
            <consortium name="Elixir Norway"/>
        </authorList>
    </citation>
    <scope>NUCLEOTIDE SEQUENCE</scope>
</reference>
<feature type="transmembrane region" description="Helical" evidence="1">
    <location>
        <begin position="123"/>
        <end position="144"/>
    </location>
</feature>
<accession>A0ABP0VVR3</accession>
<keyword evidence="1" id="KW-0472">Membrane</keyword>
<dbReference type="PANTHER" id="PTHR33294">
    <property type="entry name" value="AWPM-19-LIKE FAMILY PROTEIN"/>
    <property type="match status" value="1"/>
</dbReference>
<dbReference type="InterPro" id="IPR008390">
    <property type="entry name" value="AWPM-19"/>
</dbReference>
<keyword evidence="1" id="KW-0812">Transmembrane</keyword>
<proteinExistence type="predicted"/>
<gene>
    <name evidence="2" type="ORF">CSSPJE1EN1_LOCUS4067</name>
</gene>
<evidence type="ECO:0000256" key="1">
    <source>
        <dbReference type="SAM" id="Phobius"/>
    </source>
</evidence>
<sequence>MAAIGLGLSAPLLVINFILYLISAALAGWVLNKNIDYNDSTSGSGNAATDWFIPIALVASVVGLASTLAGVHHLRVWRTDSLAAAAATSLIAWLLTLLALGLASKEIHIGGYRPKRLKTLEAFIIILGFFELLYFLSLHSGTILGEKYGPTYNTTNTTNVPAPIKGTAAAAV</sequence>
<dbReference type="Pfam" id="PF05512">
    <property type="entry name" value="AWPM-19"/>
    <property type="match status" value="1"/>
</dbReference>